<comment type="subunit">
    <text evidence="7">Homoheptamer.</text>
</comment>
<sequence length="603" mass="66442">MHVILRLFLCLCAVLTLGTAAAQTAPSSGGGSDRPPADPESASGGVFSDLLEALESGSRLLIEKMQPGEVRDLVDDPRFNGQDSPRATIMTFVEAMALVDRGYDEVGYGRALASLPAGASRAQADTLYGVFLRLGPVSPAALPGEEAIEAAGDTRFVFFPRATEHLWVWQTLETPPDGQITVEKAADGRWTFSRRTLDGLQALSDAMAPLPPRYDESQEGQYFVRVFSPLFEETGLLGWLGFLGTFTVGIGGGILFYRLLRWGAGRVEEGDHSLLARTLRGLGASGGLVVFTILFTVAFGFLALGPVLRPLRFAIPQFLMVIALALLAISLIDVVAAFTKRRIERKGEGHYDRMLVTAIRRILRTLVALVVLLFVLESVLHVNVGALIVGFGVVGLALSLAAQDSVKNLFGAVSIFVNRPFVIGDWIKFKGRLGTHWGTIEDIRLQSTDLRDLGGNIITIPNMLFIDREVENLSARGYIRRELNIAIPYRPDAREAERAMQALMDVFTDDEVLEDANAKGRDGDPHVSFPEFGEAWLTIRGYHWYFMGGEDEDAQRDTERGWFTYLEHCTFVNRKIVDLFGERNIEFAFPTQTVQLIRGNDRA</sequence>
<evidence type="ECO:0000259" key="10">
    <source>
        <dbReference type="Pfam" id="PF00924"/>
    </source>
</evidence>
<comment type="similarity">
    <text evidence="2 7">Belongs to the MscS (TC 1.A.23) family.</text>
</comment>
<keyword evidence="3" id="KW-1003">Cell membrane</keyword>
<dbReference type="SUPFAM" id="SSF82689">
    <property type="entry name" value="Mechanosensitive channel protein MscS (YggB), C-terminal domain"/>
    <property type="match status" value="1"/>
</dbReference>
<evidence type="ECO:0000256" key="6">
    <source>
        <dbReference type="ARBA" id="ARBA00023136"/>
    </source>
</evidence>
<feature type="transmembrane region" description="Helical" evidence="7">
    <location>
        <begin position="236"/>
        <end position="260"/>
    </location>
</feature>
<dbReference type="GO" id="GO:0008381">
    <property type="term" value="F:mechanosensitive monoatomic ion channel activity"/>
    <property type="evidence" value="ECO:0007669"/>
    <property type="project" value="InterPro"/>
</dbReference>
<dbReference type="InterPro" id="IPR049142">
    <property type="entry name" value="MS_channel_1st"/>
</dbReference>
<evidence type="ECO:0000256" key="2">
    <source>
        <dbReference type="ARBA" id="ARBA00008017"/>
    </source>
</evidence>
<dbReference type="Pfam" id="PF00924">
    <property type="entry name" value="MS_channel_2nd"/>
    <property type="match status" value="1"/>
</dbReference>
<name>A0A840I2I0_9PROT</name>
<organism evidence="12 13">
    <name type="scientific">Parvularcula dongshanensis</name>
    <dbReference type="NCBI Taxonomy" id="1173995"/>
    <lineage>
        <taxon>Bacteria</taxon>
        <taxon>Pseudomonadati</taxon>
        <taxon>Pseudomonadota</taxon>
        <taxon>Alphaproteobacteria</taxon>
        <taxon>Parvularculales</taxon>
        <taxon>Parvularculaceae</taxon>
        <taxon>Parvularcula</taxon>
    </lineage>
</organism>
<evidence type="ECO:0000256" key="1">
    <source>
        <dbReference type="ARBA" id="ARBA00004651"/>
    </source>
</evidence>
<dbReference type="Proteomes" id="UP000563524">
    <property type="component" value="Unassembled WGS sequence"/>
</dbReference>
<evidence type="ECO:0000313" key="13">
    <source>
        <dbReference type="Proteomes" id="UP000563524"/>
    </source>
</evidence>
<dbReference type="RefSeq" id="WP_183816186.1">
    <property type="nucleotide sequence ID" value="NZ_JACHOB010000001.1"/>
</dbReference>
<dbReference type="AlphaFoldDB" id="A0A840I2I0"/>
<dbReference type="InterPro" id="IPR006685">
    <property type="entry name" value="MscS_channel_2nd"/>
</dbReference>
<evidence type="ECO:0000256" key="8">
    <source>
        <dbReference type="SAM" id="MobiDB-lite"/>
    </source>
</evidence>
<proteinExistence type="inferred from homology"/>
<evidence type="ECO:0000256" key="5">
    <source>
        <dbReference type="ARBA" id="ARBA00022989"/>
    </source>
</evidence>
<comment type="subcellular location">
    <subcellularLocation>
        <location evidence="7">Cell inner membrane</location>
        <topology evidence="7">Multi-pass membrane protein</topology>
    </subcellularLocation>
    <subcellularLocation>
        <location evidence="1">Cell membrane</location>
        <topology evidence="1">Multi-pass membrane protein</topology>
    </subcellularLocation>
</comment>
<feature type="domain" description="Mechanosensitive ion channel transmembrane helices 2/3" evidence="11">
    <location>
        <begin position="362"/>
        <end position="403"/>
    </location>
</feature>
<evidence type="ECO:0000313" key="12">
    <source>
        <dbReference type="EMBL" id="MBB4658398.1"/>
    </source>
</evidence>
<dbReference type="Gene3D" id="3.30.70.100">
    <property type="match status" value="1"/>
</dbReference>
<feature type="signal peptide" evidence="9">
    <location>
        <begin position="1"/>
        <end position="22"/>
    </location>
</feature>
<dbReference type="GO" id="GO:0005886">
    <property type="term" value="C:plasma membrane"/>
    <property type="evidence" value="ECO:0007669"/>
    <property type="project" value="UniProtKB-SubCell"/>
</dbReference>
<feature type="domain" description="Mechanosensitive ion channel MscS" evidence="10">
    <location>
        <begin position="404"/>
        <end position="474"/>
    </location>
</feature>
<dbReference type="Pfam" id="PF21088">
    <property type="entry name" value="MS_channel_1st"/>
    <property type="match status" value="1"/>
</dbReference>
<keyword evidence="13" id="KW-1185">Reference proteome</keyword>
<feature type="transmembrane region" description="Helical" evidence="7">
    <location>
        <begin position="281"/>
        <end position="303"/>
    </location>
</feature>
<dbReference type="InterPro" id="IPR023408">
    <property type="entry name" value="MscS_beta-dom_sf"/>
</dbReference>
<keyword evidence="7" id="KW-0407">Ion channel</keyword>
<dbReference type="Gene3D" id="2.30.30.60">
    <property type="match status" value="1"/>
</dbReference>
<dbReference type="InterPro" id="IPR045275">
    <property type="entry name" value="MscS_archaea/bacteria_type"/>
</dbReference>
<comment type="caution">
    <text evidence="12">The sequence shown here is derived from an EMBL/GenBank/DDBJ whole genome shotgun (WGS) entry which is preliminary data.</text>
</comment>
<keyword evidence="6 7" id="KW-0472">Membrane</keyword>
<dbReference type="InterPro" id="IPR011066">
    <property type="entry name" value="MscS_channel_C_sf"/>
</dbReference>
<dbReference type="SUPFAM" id="SSF50182">
    <property type="entry name" value="Sm-like ribonucleoproteins"/>
    <property type="match status" value="1"/>
</dbReference>
<dbReference type="PANTHER" id="PTHR30221">
    <property type="entry name" value="SMALL-CONDUCTANCE MECHANOSENSITIVE CHANNEL"/>
    <property type="match status" value="1"/>
</dbReference>
<keyword evidence="9" id="KW-0732">Signal</keyword>
<gene>
    <name evidence="12" type="ORF">GGQ59_000898</name>
</gene>
<keyword evidence="7" id="KW-0406">Ion transport</keyword>
<evidence type="ECO:0000259" key="11">
    <source>
        <dbReference type="Pfam" id="PF21088"/>
    </source>
</evidence>
<keyword evidence="7" id="KW-0813">Transport</keyword>
<dbReference type="InterPro" id="IPR010920">
    <property type="entry name" value="LSM_dom_sf"/>
</dbReference>
<feature type="chain" id="PRO_5032303036" description="Small-conductance mechanosensitive channel" evidence="9">
    <location>
        <begin position="23"/>
        <end position="603"/>
    </location>
</feature>
<dbReference type="InterPro" id="IPR011014">
    <property type="entry name" value="MscS_channel_TM-2"/>
</dbReference>
<evidence type="ECO:0000256" key="9">
    <source>
        <dbReference type="SAM" id="SignalP"/>
    </source>
</evidence>
<accession>A0A840I2I0</accession>
<feature type="transmembrane region" description="Helical" evidence="7">
    <location>
        <begin position="315"/>
        <end position="338"/>
    </location>
</feature>
<keyword evidence="5 7" id="KW-1133">Transmembrane helix</keyword>
<protein>
    <recommendedName>
        <fullName evidence="7">Small-conductance mechanosensitive channel</fullName>
    </recommendedName>
</protein>
<keyword evidence="4 7" id="KW-0812">Transmembrane</keyword>
<evidence type="ECO:0000256" key="4">
    <source>
        <dbReference type="ARBA" id="ARBA00022692"/>
    </source>
</evidence>
<dbReference type="SUPFAM" id="SSF82861">
    <property type="entry name" value="Mechanosensitive channel protein MscS (YggB), transmembrane region"/>
    <property type="match status" value="1"/>
</dbReference>
<comment type="function">
    <text evidence="7">Mechanosensitive channel that participates in the regulation of osmotic pressure changes within the cell, opening in response to stretch forces in the membrane lipid bilayer, without the need for other proteins. Contributes to normal resistance to hypoosmotic shock. Forms an ion channel of 1.0 nanosiemens conductance with a slight preference for anions.</text>
</comment>
<reference evidence="12 13" key="1">
    <citation type="submission" date="2020-08" db="EMBL/GenBank/DDBJ databases">
        <title>Genomic Encyclopedia of Type Strains, Phase IV (KMG-IV): sequencing the most valuable type-strain genomes for metagenomic binning, comparative biology and taxonomic classification.</title>
        <authorList>
            <person name="Goeker M."/>
        </authorList>
    </citation>
    <scope>NUCLEOTIDE SEQUENCE [LARGE SCALE GENOMIC DNA]</scope>
    <source>
        <strain evidence="12 13">DSM 102850</strain>
    </source>
</reference>
<evidence type="ECO:0000256" key="7">
    <source>
        <dbReference type="RuleBase" id="RU369025"/>
    </source>
</evidence>
<evidence type="ECO:0000256" key="3">
    <source>
        <dbReference type="ARBA" id="ARBA00022475"/>
    </source>
</evidence>
<keyword evidence="7" id="KW-0997">Cell inner membrane</keyword>
<dbReference type="PANTHER" id="PTHR30221:SF1">
    <property type="entry name" value="SMALL-CONDUCTANCE MECHANOSENSITIVE CHANNEL"/>
    <property type="match status" value="1"/>
</dbReference>
<comment type="caution">
    <text evidence="7">Lacks conserved residue(s) required for the propagation of feature annotation.</text>
</comment>
<feature type="region of interest" description="Disordered" evidence="8">
    <location>
        <begin position="23"/>
        <end position="44"/>
    </location>
</feature>
<dbReference type="Gene3D" id="1.10.287.1260">
    <property type="match status" value="1"/>
</dbReference>
<dbReference type="EMBL" id="JACHOB010000001">
    <property type="protein sequence ID" value="MBB4658398.1"/>
    <property type="molecule type" value="Genomic_DNA"/>
</dbReference>